<protein>
    <submittedName>
        <fullName evidence="1">Uncharacterized protein</fullName>
    </submittedName>
</protein>
<dbReference type="EMBL" id="JACHGK010000003">
    <property type="protein sequence ID" value="MBB6444819.1"/>
    <property type="molecule type" value="Genomic_DNA"/>
</dbReference>
<sequence length="122" mass="14007">MRVLSSAFEVGSLRTSVFQYREVQNNGSSLLDNFKNSGITNRTTMIKESSKRSVDFNDKSNITENGIVIIGNRTNRVISCWTNDNDCGLWSDFHGITILFRDILLGIFKQNNNWEKDDAKWH</sequence>
<reference evidence="1 2" key="1">
    <citation type="submission" date="2020-08" db="EMBL/GenBank/DDBJ databases">
        <title>Genomic Encyclopedia of Type Strains, Phase IV (KMG-IV): sequencing the most valuable type-strain genomes for metagenomic binning, comparative biology and taxonomic classification.</title>
        <authorList>
            <person name="Goeker M."/>
        </authorList>
    </citation>
    <scope>NUCLEOTIDE SEQUENCE [LARGE SCALE GENOMIC DNA]</scope>
    <source>
        <strain evidence="1 2">DSM 5391</strain>
    </source>
</reference>
<dbReference type="AlphaFoldDB" id="A0A7X0HQ99"/>
<evidence type="ECO:0000313" key="2">
    <source>
        <dbReference type="Proteomes" id="UP000531594"/>
    </source>
</evidence>
<accession>A0A7X0HQ99</accession>
<proteinExistence type="predicted"/>
<comment type="caution">
    <text evidence="1">The sequence shown here is derived from an EMBL/GenBank/DDBJ whole genome shotgun (WGS) entry which is preliminary data.</text>
</comment>
<organism evidence="1 2">
    <name type="scientific">Bacillus benzoevorans</name>
    <dbReference type="NCBI Taxonomy" id="1456"/>
    <lineage>
        <taxon>Bacteria</taxon>
        <taxon>Bacillati</taxon>
        <taxon>Bacillota</taxon>
        <taxon>Bacilli</taxon>
        <taxon>Bacillales</taxon>
        <taxon>Bacillaceae</taxon>
        <taxon>Bacillus</taxon>
    </lineage>
</organism>
<dbReference type="RefSeq" id="WP_377802102.1">
    <property type="nucleotide sequence ID" value="NZ_JBHLZA010000026.1"/>
</dbReference>
<gene>
    <name evidence="1" type="ORF">HNR53_001428</name>
</gene>
<keyword evidence="2" id="KW-1185">Reference proteome</keyword>
<dbReference type="Proteomes" id="UP000531594">
    <property type="component" value="Unassembled WGS sequence"/>
</dbReference>
<name>A0A7X0HQ99_9BACI</name>
<evidence type="ECO:0000313" key="1">
    <source>
        <dbReference type="EMBL" id="MBB6444819.1"/>
    </source>
</evidence>